<dbReference type="Proteomes" id="UP000185407">
    <property type="component" value="Segment"/>
</dbReference>
<dbReference type="Proteomes" id="UP000185391">
    <property type="component" value="Segment"/>
</dbReference>
<dbReference type="EMBL" id="KJ019114">
    <property type="protein sequence ID" value="AIX35039.1"/>
    <property type="molecule type" value="Genomic_DNA"/>
</dbReference>
<dbReference type="Proteomes" id="UP000033004">
    <property type="component" value="Segment"/>
</dbReference>
<dbReference type="EMBL" id="KJ019158">
    <property type="protein sequence ID" value="AIX45465.1"/>
    <property type="molecule type" value="Genomic_DNA"/>
</dbReference>
<evidence type="ECO:0000313" key="8">
    <source>
        <dbReference type="EMBL" id="AIX23600.1"/>
    </source>
</evidence>
<name>A0A0E3FFX4_9CAUD</name>
<dbReference type="EMBL" id="KJ019138">
    <property type="protein sequence ID" value="AIX40277.1"/>
    <property type="molecule type" value="Genomic_DNA"/>
</dbReference>
<dbReference type="Proteomes" id="UP000185400">
    <property type="component" value="Segment"/>
</dbReference>
<evidence type="ECO:0000313" key="4">
    <source>
        <dbReference type="EMBL" id="AIX16929.1"/>
    </source>
</evidence>
<reference evidence="25 26" key="1">
    <citation type="submission" date="2013-12" db="EMBL/GenBank/DDBJ databases">
        <title>Ecological redundancy of diverse viral populations within a natural community.</title>
        <authorList>
            <person name="Gregory A.C."/>
            <person name="LaButti K."/>
            <person name="Copeland A."/>
            <person name="Woyke T."/>
            <person name="Sullivan M.B."/>
        </authorList>
    </citation>
    <scope>NUCLEOTIDE SEQUENCE [LARGE SCALE GENOMIC DNA]</scope>
    <source>
        <strain evidence="18">Syn7803C101</strain>
        <strain evidence="19">Syn7803C104</strain>
        <strain evidence="20">Syn7803C107</strain>
        <strain evidence="21">Syn7803C26</strain>
        <strain evidence="22">Syn7803C31</strain>
        <strain evidence="23">Syn7803C33</strain>
        <strain evidence="24">Syn7803C38</strain>
        <strain evidence="1">Syn7803C42</strain>
        <strain evidence="2">Syn7803C47</strain>
        <strain evidence="3">Syn7803C53</strain>
        <strain evidence="4">Syn7803C59</strain>
        <strain evidence="5">Syn7803C60</strain>
        <strain evidence="6">Syn7803C86</strain>
        <strain evidence="7">Syn7803C99</strain>
        <strain evidence="14">Syn7803US1</strain>
        <strain evidence="8">Syn7803US101</strain>
        <strain evidence="9">Syn7803US102</strain>
        <strain evidence="10">Syn7803US112</strain>
        <strain evidence="11">Syn7803US117</strain>
        <strain evidence="12">Syn7803US123</strain>
        <strain evidence="13">Syn7803US19</strain>
        <strain evidence="15">Syn7803US60</strain>
        <strain evidence="16">Syn7803US62</strain>
        <strain evidence="17">Syn7803US79</strain>
    </source>
</reference>
<dbReference type="Proteomes" id="UP000185404">
    <property type="component" value="Segment"/>
</dbReference>
<dbReference type="Proteomes" id="UP000185409">
    <property type="component" value="Segment"/>
</dbReference>
<dbReference type="EMBL" id="KJ019122">
    <property type="protein sequence ID" value="AIX36759.1"/>
    <property type="molecule type" value="Genomic_DNA"/>
</dbReference>
<dbReference type="EMBL" id="KJ019030">
    <property type="protein sequence ID" value="AIX15173.1"/>
    <property type="molecule type" value="Genomic_DNA"/>
</dbReference>
<evidence type="ECO:0000313" key="6">
    <source>
        <dbReference type="EMBL" id="AIX20804.1"/>
    </source>
</evidence>
<dbReference type="Proteomes" id="UP000185387">
    <property type="component" value="Segment"/>
</dbReference>
<evidence type="ECO:0000313" key="9">
    <source>
        <dbReference type="EMBL" id="AIX23808.1"/>
    </source>
</evidence>
<dbReference type="EMBL" id="KJ019067">
    <property type="protein sequence ID" value="AIX23600.1"/>
    <property type="molecule type" value="Genomic_DNA"/>
</dbReference>
<dbReference type="EMBL" id="KJ019084">
    <property type="protein sequence ID" value="AIX27275.1"/>
    <property type="molecule type" value="Genomic_DNA"/>
</dbReference>
<dbReference type="Proteomes" id="UP000185394">
    <property type="component" value="Segment"/>
</dbReference>
<dbReference type="EMBL" id="KJ019087">
    <property type="protein sequence ID" value="AIX28050.1"/>
    <property type="molecule type" value="Genomic_DNA"/>
</dbReference>
<evidence type="ECO:0000313" key="19">
    <source>
        <dbReference type="EMBL" id="AIX40069.1"/>
    </source>
</evidence>
<dbReference type="EMBL" id="KJ019116">
    <property type="protein sequence ID" value="AIX35462.1"/>
    <property type="molecule type" value="Genomic_DNA"/>
</dbReference>
<proteinExistence type="predicted"/>
<dbReference type="Proteomes" id="UP000185405">
    <property type="component" value="Segment"/>
</dbReference>
<dbReference type="EMBL" id="KJ019137">
    <property type="protein sequence ID" value="AIX40069.1"/>
    <property type="molecule type" value="Genomic_DNA"/>
</dbReference>
<evidence type="ECO:0000313" key="1">
    <source>
        <dbReference type="EMBL" id="AIX14308.1"/>
    </source>
</evidence>
<dbReference type="Pfam" id="PF11360">
    <property type="entry name" value="DUF3110"/>
    <property type="match status" value="1"/>
</dbReference>
<dbReference type="Proteomes" id="UP000185403">
    <property type="component" value="Segment"/>
</dbReference>
<evidence type="ECO:0000313" key="11">
    <source>
        <dbReference type="EMBL" id="AIX26636.1"/>
    </source>
</evidence>
<evidence type="ECO:0000313" key="18">
    <source>
        <dbReference type="EMBL" id="AIX39640.1"/>
    </source>
</evidence>
<evidence type="ECO:0000313" key="17">
    <source>
        <dbReference type="EMBL" id="AIX36759.1"/>
    </source>
</evidence>
<dbReference type="Proteomes" id="UP000185389">
    <property type="component" value="Segment"/>
</dbReference>
<dbReference type="Proteomes" id="UP000185392">
    <property type="component" value="Segment"/>
</dbReference>
<evidence type="ECO:0000313" key="12">
    <source>
        <dbReference type="EMBL" id="AIX27275.1"/>
    </source>
</evidence>
<evidence type="ECO:0000313" key="3">
    <source>
        <dbReference type="EMBL" id="AIX15819.1"/>
    </source>
</evidence>
<dbReference type="EMBL" id="KJ019163">
    <property type="protein sequence ID" value="AIX46613.1"/>
    <property type="molecule type" value="Genomic_DNA"/>
</dbReference>
<dbReference type="Proteomes" id="UP000185408">
    <property type="component" value="Segment"/>
</dbReference>
<evidence type="ECO:0000313" key="22">
    <source>
        <dbReference type="EMBL" id="AIX45258.1"/>
    </source>
</evidence>
<dbReference type="Proteomes" id="UP000185396">
    <property type="component" value="Segment"/>
</dbReference>
<evidence type="ECO:0000313" key="26">
    <source>
        <dbReference type="Proteomes" id="UP000185387"/>
    </source>
</evidence>
<evidence type="ECO:0000313" key="7">
    <source>
        <dbReference type="EMBL" id="AIX23104.1"/>
    </source>
</evidence>
<dbReference type="EMBL" id="KJ019157">
    <property type="protein sequence ID" value="AIX45258.1"/>
    <property type="molecule type" value="Genomic_DNA"/>
</dbReference>
<organism evidence="11 27">
    <name type="scientific">Synechococcus phage ACG-2014a</name>
    <dbReference type="NCBI Taxonomy" id="1493507"/>
    <lineage>
        <taxon>Viruses</taxon>
        <taxon>Duplodnaviria</taxon>
        <taxon>Heunggongvirae</taxon>
        <taxon>Uroviricota</taxon>
        <taxon>Caudoviricetes</taxon>
        <taxon>Pantevenvirales</taxon>
        <taxon>Kyanoviridae</taxon>
        <taxon>Acionnavirus</taxon>
        <taxon>Acionnavirus monteraybay</taxon>
    </lineage>
</organism>
<dbReference type="EMBL" id="KJ019135">
    <property type="protein sequence ID" value="AIX39640.1"/>
    <property type="molecule type" value="Genomic_DNA"/>
</dbReference>
<evidence type="ECO:0000313" key="24">
    <source>
        <dbReference type="EMBL" id="AIX46613.1"/>
    </source>
</evidence>
<dbReference type="Proteomes" id="UP000185393">
    <property type="component" value="Segment"/>
</dbReference>
<dbReference type="Proteomes" id="UP000185401">
    <property type="component" value="Segment"/>
</dbReference>
<evidence type="ECO:0000313" key="13">
    <source>
        <dbReference type="EMBL" id="AIX28050.1"/>
    </source>
</evidence>
<evidence type="ECO:0000313" key="20">
    <source>
        <dbReference type="EMBL" id="AIX40277.1"/>
    </source>
</evidence>
<dbReference type="EMBL" id="KJ019026">
    <property type="protein sequence ID" value="AIX14308.1"/>
    <property type="molecule type" value="Genomic_DNA"/>
</dbReference>
<sequence length="82" mass="9265">MFILSDLTSGGIYSTTDTLDQKVVHIFEEQEDAERYVTQLIADDYAEDLEVVEVAQEVVAMNCNTYGYHYSIVSKDDLVIPP</sequence>
<gene>
    <name evidence="18" type="ORF">Syn7803C101_122</name>
    <name evidence="19" type="ORF">Syn7803C104_125</name>
    <name evidence="20" type="ORF">Syn7803C107_123</name>
    <name evidence="21" type="ORF">Syn7803C26_121</name>
    <name evidence="22" type="ORF">Syn7803C31_126</name>
    <name evidence="23" type="ORF">Syn7803C33_122</name>
    <name evidence="24" type="ORF">Syn7803C38_121</name>
    <name evidence="1" type="ORF">Syn7803C42_123</name>
    <name evidence="2" type="ORF">Syn7803C47_124</name>
    <name evidence="3" type="ORF">Syn7803C53_122</name>
    <name evidence="4" type="ORF">Syn7803C59_122</name>
    <name evidence="5" type="ORF">Syn7803C60_121</name>
    <name evidence="6" type="ORF">Syn7803C86_124</name>
    <name evidence="7" type="ORF">Syn7803C99_121</name>
    <name evidence="8" type="ORF">Syn7803US101_121</name>
    <name evidence="9" type="ORF">Syn7803US102_123</name>
    <name evidence="10" type="ORF">Syn7803US112_123</name>
    <name evidence="11" type="ORF">Syn7803US117_121</name>
    <name evidence="12" type="ORF">Syn7803US123_124</name>
    <name evidence="13" type="ORF">Syn7803US19_121</name>
    <name evidence="14" type="ORF">Syn7803US1_123</name>
    <name evidence="15" type="ORF">Syn7803US60_121</name>
    <name evidence="16" type="ORF">Syn7803US62_121</name>
    <name evidence="17" type="ORF">Syn7803US79_123</name>
</gene>
<evidence type="ECO:0000313" key="14">
    <source>
        <dbReference type="EMBL" id="AIX28259.1"/>
    </source>
</evidence>
<dbReference type="EMBL" id="KJ019038">
    <property type="protein sequence ID" value="AIX16929.1"/>
    <property type="molecule type" value="Genomic_DNA"/>
</dbReference>
<dbReference type="EMBL" id="KJ019076">
    <property type="protein sequence ID" value="AIX25555.1"/>
    <property type="molecule type" value="Genomic_DNA"/>
</dbReference>
<dbReference type="EMBL" id="KJ019033">
    <property type="protein sequence ID" value="AIX15819.1"/>
    <property type="molecule type" value="Genomic_DNA"/>
</dbReference>
<dbReference type="EMBL" id="KJ019153">
    <property type="protein sequence ID" value="AIX44333.1"/>
    <property type="molecule type" value="Genomic_DNA"/>
</dbReference>
<dbReference type="Proteomes" id="UP000185402">
    <property type="component" value="Segment"/>
</dbReference>
<evidence type="ECO:0000313" key="27">
    <source>
        <dbReference type="Proteomes" id="UP000185406"/>
    </source>
</evidence>
<dbReference type="EMBL" id="KJ019081">
    <property type="protein sequence ID" value="AIX26636.1"/>
    <property type="molecule type" value="Genomic_DNA"/>
</dbReference>
<dbReference type="Proteomes" id="UP000185388">
    <property type="component" value="Segment"/>
</dbReference>
<dbReference type="Proteomes" id="UP000185406">
    <property type="component" value="Segment"/>
</dbReference>
<dbReference type="Proteomes" id="UP000185398">
    <property type="component" value="Segment"/>
</dbReference>
<evidence type="ECO:0000313" key="23">
    <source>
        <dbReference type="EMBL" id="AIX45465.1"/>
    </source>
</evidence>
<dbReference type="Proteomes" id="UP000185399">
    <property type="component" value="Segment"/>
</dbReference>
<dbReference type="EMBL" id="KJ019088">
    <property type="protein sequence ID" value="AIX28259.1"/>
    <property type="molecule type" value="Genomic_DNA"/>
</dbReference>
<accession>A0A0E3FFX4</accession>
<evidence type="ECO:0000313" key="5">
    <source>
        <dbReference type="EMBL" id="AIX17137.1"/>
    </source>
</evidence>
<evidence type="ECO:0000313" key="10">
    <source>
        <dbReference type="EMBL" id="AIX25555.1"/>
    </source>
</evidence>
<dbReference type="EMBL" id="KJ019068">
    <property type="protein sequence ID" value="AIX23808.1"/>
    <property type="molecule type" value="Genomic_DNA"/>
</dbReference>
<evidence type="ECO:0000313" key="15">
    <source>
        <dbReference type="EMBL" id="AIX35039.1"/>
    </source>
</evidence>
<protein>
    <submittedName>
        <fullName evidence="11">Uncharacterized protein</fullName>
    </submittedName>
</protein>
<dbReference type="EMBL" id="KJ019039">
    <property type="protein sequence ID" value="AIX17137.1"/>
    <property type="molecule type" value="Genomic_DNA"/>
</dbReference>
<dbReference type="EMBL" id="KJ019065">
    <property type="protein sequence ID" value="AIX23104.1"/>
    <property type="molecule type" value="Genomic_DNA"/>
</dbReference>
<dbReference type="EMBL" id="KJ019055">
    <property type="protein sequence ID" value="AIX20804.1"/>
    <property type="molecule type" value="Genomic_DNA"/>
</dbReference>
<dbReference type="Proteomes" id="UP000185395">
    <property type="component" value="Segment"/>
</dbReference>
<evidence type="ECO:0000313" key="2">
    <source>
        <dbReference type="EMBL" id="AIX15173.1"/>
    </source>
</evidence>
<evidence type="ECO:0000313" key="25">
    <source>
        <dbReference type="Proteomes" id="UP000033004"/>
    </source>
</evidence>
<evidence type="ECO:0000313" key="21">
    <source>
        <dbReference type="EMBL" id="AIX44333.1"/>
    </source>
</evidence>
<dbReference type="Proteomes" id="UP000185390">
    <property type="component" value="Segment"/>
</dbReference>
<dbReference type="InterPro" id="IPR021503">
    <property type="entry name" value="DUF3110"/>
</dbReference>
<evidence type="ECO:0000313" key="16">
    <source>
        <dbReference type="EMBL" id="AIX35462.1"/>
    </source>
</evidence>
<dbReference type="Proteomes" id="UP000185397">
    <property type="component" value="Segment"/>
</dbReference>